<feature type="signal peptide" evidence="1">
    <location>
        <begin position="1"/>
        <end position="22"/>
    </location>
</feature>
<sequence length="190" mass="21494">MMKAKYLFVFMVIAALSGCNNALFKNMDILKKDSSQILTLKGCGDDIKVSNKSTPPDLYQGMVKCINNRHYNNGVILFSLAGTYSYFDVTRMADATKKNIHTHLLAKAMNSVDDEDKSKREAFREKLQQTLSDKVRLVEVCAQVRNIGMPHYSPDYINTSGTFVNYDPNNDIDQSTHWQNALQGYLHCPP</sequence>
<protein>
    <submittedName>
        <fullName evidence="2">Uncharacterized protein orfC</fullName>
    </submittedName>
</protein>
<dbReference type="EMBL" id="GL379592">
    <property type="protein sequence ID" value="EFL91799.1"/>
    <property type="molecule type" value="Genomic_DNA"/>
</dbReference>
<proteinExistence type="predicted"/>
<feature type="chain" id="PRO_5003142829" evidence="1">
    <location>
        <begin position="23"/>
        <end position="190"/>
    </location>
</feature>
<name>E0WTB4_9ENTR</name>
<evidence type="ECO:0000313" key="3">
    <source>
        <dbReference type="Proteomes" id="UP000005726"/>
    </source>
</evidence>
<organism evidence="2 3">
    <name type="scientific">Candidatus Regiella insecticola LSR1</name>
    <dbReference type="NCBI Taxonomy" id="663321"/>
    <lineage>
        <taxon>Bacteria</taxon>
        <taxon>Pseudomonadati</taxon>
        <taxon>Pseudomonadota</taxon>
        <taxon>Gammaproteobacteria</taxon>
        <taxon>Enterobacterales</taxon>
        <taxon>Enterobacteriaceae</taxon>
        <taxon>aphid secondary symbionts</taxon>
        <taxon>Candidatus Regiella</taxon>
    </lineage>
</organism>
<evidence type="ECO:0000313" key="2">
    <source>
        <dbReference type="EMBL" id="EFL91799.1"/>
    </source>
</evidence>
<reference evidence="2" key="1">
    <citation type="journal article" date="2009" name="Environ. Microbiol.">
        <title>Dynamics of genome evolution in facultative symbionts of aphids.</title>
        <authorList>
            <person name="Degnan P.H."/>
            <person name="Leonardo T.E."/>
            <person name="Cass B.N."/>
            <person name="Hurwitz B."/>
            <person name="Stern D."/>
            <person name="Gibbs R.A."/>
            <person name="Richards S."/>
            <person name="Moran N.A."/>
        </authorList>
    </citation>
    <scope>NUCLEOTIDE SEQUENCE [LARGE SCALE GENOMIC DNA]</scope>
    <source>
        <strain evidence="2">LSR1</strain>
    </source>
</reference>
<dbReference type="PROSITE" id="PS51257">
    <property type="entry name" value="PROKAR_LIPOPROTEIN"/>
    <property type="match status" value="1"/>
</dbReference>
<keyword evidence="1" id="KW-0732">Signal</keyword>
<accession>E0WTB4</accession>
<dbReference type="AlphaFoldDB" id="E0WTB4"/>
<dbReference type="HOGENOM" id="CLU_1425639_0_0_6"/>
<dbReference type="RefSeq" id="WP_006704949.1">
    <property type="nucleotide sequence ID" value="NZ_CAWLGB010000004.1"/>
</dbReference>
<gene>
    <name evidence="2" type="primary">orfC</name>
    <name evidence="2" type="ORF">REG_1270</name>
</gene>
<evidence type="ECO:0000256" key="1">
    <source>
        <dbReference type="SAM" id="SignalP"/>
    </source>
</evidence>
<keyword evidence="3" id="KW-1185">Reference proteome</keyword>
<dbReference type="Proteomes" id="UP000005726">
    <property type="component" value="Unassembled WGS sequence"/>
</dbReference>